<organism evidence="1 2">
    <name type="scientific">Erwinia phage vB_EamM_Stratton</name>
    <dbReference type="NCBI Taxonomy" id="1883378"/>
    <lineage>
        <taxon>Viruses</taxon>
        <taxon>Duplodnaviria</taxon>
        <taxon>Heunggongvirae</taxon>
        <taxon>Uroviricota</taxon>
        <taxon>Caudoviricetes</taxon>
        <taxon>Chimalliviridae</taxon>
        <taxon>Erskinevirus</taxon>
        <taxon>Erskinevirus EaH2</taxon>
    </lineage>
</organism>
<name>A0A1B2IH00_9CAUD</name>
<reference evidence="2" key="1">
    <citation type="submission" date="2016-06" db="EMBL/GenBank/DDBJ databases">
        <authorList>
            <person name="Berg J.A."/>
            <person name="Stratton M.L."/>
            <person name="Esplin I.D."/>
            <person name="Jensen G.L."/>
            <person name="Merrill B.D."/>
            <person name="Breakwell D.P."/>
            <person name="Hope S."/>
            <person name="Grose J.H."/>
        </authorList>
    </citation>
    <scope>NUCLEOTIDE SEQUENCE [LARGE SCALE GENOMIC DNA]</scope>
</reference>
<gene>
    <name evidence="1" type="ORF">STRATTON_122</name>
</gene>
<evidence type="ECO:0000313" key="2">
    <source>
        <dbReference type="Proteomes" id="UP000221949"/>
    </source>
</evidence>
<protein>
    <submittedName>
        <fullName evidence="1">Uncharacterized protein</fullName>
    </submittedName>
</protein>
<dbReference type="Proteomes" id="UP000221949">
    <property type="component" value="Segment"/>
</dbReference>
<proteinExistence type="predicted"/>
<sequence>MNWHVHGITAKVMKEDHDRCKHLKVGQMATRYTAECDLFGRETYYVCEPCYVKLQEELKQEEVTCSDCGGNFPRKQTTMWKWYDFDHLQGDEALCICDNCSSLPRHQNRVEQDKRNYEEEFPEVAE</sequence>
<accession>A0A1B2IH00</accession>
<dbReference type="EMBL" id="KX397373">
    <property type="protein sequence ID" value="ANZ50547.1"/>
    <property type="molecule type" value="Genomic_DNA"/>
</dbReference>
<evidence type="ECO:0000313" key="1">
    <source>
        <dbReference type="EMBL" id="ANZ50547.1"/>
    </source>
</evidence>